<dbReference type="PANTHER" id="PTHR34094:SF1">
    <property type="entry name" value="PROTEIN FAM185A"/>
    <property type="match status" value="1"/>
</dbReference>
<reference evidence="2" key="2">
    <citation type="submission" date="2020-09" db="EMBL/GenBank/DDBJ databases">
        <authorList>
            <person name="Sun Q."/>
            <person name="Ohkuma M."/>
        </authorList>
    </citation>
    <scope>NUCLEOTIDE SEQUENCE</scope>
    <source>
        <strain evidence="2">JCM 4346</strain>
    </source>
</reference>
<comment type="caution">
    <text evidence="2">The sequence shown here is derived from an EMBL/GenBank/DDBJ whole genome shotgun (WGS) entry which is preliminary data.</text>
</comment>
<sequence length="281" mass="29118">MPSFVTPGPIRVSLKLSQGTVRITANTSAETFVEVTPTKAGSDADRKAAEQTRVEFSDGELLIRSARQRSVFGGSGSVEVTVALPAGSRVSGDCEMVALQAKGGLDSCEFTTEYGEVRLERAGRVQLDSGLGDIEVDDITGGASVRAGSGAIRLGTVAGPLTVNSSNGAIRVQEVTGPLTAASANGHVAVDVAHTDVTARVSKGDIRVGEAVRGRMELITSAGEIEVGVRRPATAWLDVRTRDKTGTVHNSLGDAETFDRSGADLEVHALTSSGDVLVHHA</sequence>
<name>A0A918FLL9_9ACTN</name>
<dbReference type="PANTHER" id="PTHR34094">
    <property type="match status" value="1"/>
</dbReference>
<dbReference type="Proteomes" id="UP000658320">
    <property type="component" value="Unassembled WGS sequence"/>
</dbReference>
<organism evidence="2 3">
    <name type="scientific">Streptomyces aurantiogriseus</name>
    <dbReference type="NCBI Taxonomy" id="66870"/>
    <lineage>
        <taxon>Bacteria</taxon>
        <taxon>Bacillati</taxon>
        <taxon>Actinomycetota</taxon>
        <taxon>Actinomycetes</taxon>
        <taxon>Kitasatosporales</taxon>
        <taxon>Streptomycetaceae</taxon>
        <taxon>Streptomyces</taxon>
    </lineage>
</organism>
<dbReference type="EMBL" id="BMSX01000027">
    <property type="protein sequence ID" value="GGR52170.1"/>
    <property type="molecule type" value="Genomic_DNA"/>
</dbReference>
<evidence type="ECO:0000313" key="2">
    <source>
        <dbReference type="EMBL" id="GGR52170.1"/>
    </source>
</evidence>
<dbReference type="RefSeq" id="WP_189943071.1">
    <property type="nucleotide sequence ID" value="NZ_BMSX01000027.1"/>
</dbReference>
<evidence type="ECO:0000313" key="3">
    <source>
        <dbReference type="Proteomes" id="UP000658320"/>
    </source>
</evidence>
<dbReference type="Pfam" id="PF13349">
    <property type="entry name" value="DUF4097"/>
    <property type="match status" value="1"/>
</dbReference>
<gene>
    <name evidence="2" type="ORF">GCM10010251_81620</name>
</gene>
<evidence type="ECO:0000259" key="1">
    <source>
        <dbReference type="Pfam" id="PF13349"/>
    </source>
</evidence>
<reference evidence="2" key="1">
    <citation type="journal article" date="2014" name="Int. J. Syst. Evol. Microbiol.">
        <title>Complete genome sequence of Corynebacterium casei LMG S-19264T (=DSM 44701T), isolated from a smear-ripened cheese.</title>
        <authorList>
            <consortium name="US DOE Joint Genome Institute (JGI-PGF)"/>
            <person name="Walter F."/>
            <person name="Albersmeier A."/>
            <person name="Kalinowski J."/>
            <person name="Ruckert C."/>
        </authorList>
    </citation>
    <scope>NUCLEOTIDE SEQUENCE</scope>
    <source>
        <strain evidence="2">JCM 4346</strain>
    </source>
</reference>
<accession>A0A918FLL9</accession>
<dbReference type="InterPro" id="IPR025164">
    <property type="entry name" value="Toastrack_DUF4097"/>
</dbReference>
<feature type="domain" description="DUF4097" evidence="1">
    <location>
        <begin position="13"/>
        <end position="215"/>
    </location>
</feature>
<keyword evidence="3" id="KW-1185">Reference proteome</keyword>
<protein>
    <recommendedName>
        <fullName evidence="1">DUF4097 domain-containing protein</fullName>
    </recommendedName>
</protein>
<dbReference type="AlphaFoldDB" id="A0A918FLL9"/>
<proteinExistence type="predicted"/>